<evidence type="ECO:0000313" key="1">
    <source>
        <dbReference type="EMBL" id="KAG6942716.1"/>
    </source>
</evidence>
<organism evidence="1 2">
    <name type="scientific">Phytophthora aleatoria</name>
    <dbReference type="NCBI Taxonomy" id="2496075"/>
    <lineage>
        <taxon>Eukaryota</taxon>
        <taxon>Sar</taxon>
        <taxon>Stramenopiles</taxon>
        <taxon>Oomycota</taxon>
        <taxon>Peronosporomycetes</taxon>
        <taxon>Peronosporales</taxon>
        <taxon>Peronosporaceae</taxon>
        <taxon>Phytophthora</taxon>
    </lineage>
</organism>
<gene>
    <name evidence="1" type="ORF">JG688_00017960</name>
</gene>
<keyword evidence="2" id="KW-1185">Reference proteome</keyword>
<dbReference type="EMBL" id="JAENGY010002979">
    <property type="protein sequence ID" value="KAG6942716.1"/>
    <property type="molecule type" value="Genomic_DNA"/>
</dbReference>
<evidence type="ECO:0000313" key="2">
    <source>
        <dbReference type="Proteomes" id="UP000709295"/>
    </source>
</evidence>
<dbReference type="AlphaFoldDB" id="A0A8J5IGL9"/>
<dbReference type="Proteomes" id="UP000709295">
    <property type="component" value="Unassembled WGS sequence"/>
</dbReference>
<reference evidence="1" key="1">
    <citation type="submission" date="2021-01" db="EMBL/GenBank/DDBJ databases">
        <title>Phytophthora aleatoria, a newly-described species from Pinus radiata is distinct from Phytophthora cactorum isolates based on comparative genomics.</title>
        <authorList>
            <person name="Mcdougal R."/>
            <person name="Panda P."/>
            <person name="Williams N."/>
            <person name="Studholme D.J."/>
        </authorList>
    </citation>
    <scope>NUCLEOTIDE SEQUENCE</scope>
    <source>
        <strain evidence="1">NZFS 4037</strain>
    </source>
</reference>
<comment type="caution">
    <text evidence="1">The sequence shown here is derived from an EMBL/GenBank/DDBJ whole genome shotgun (WGS) entry which is preliminary data.</text>
</comment>
<proteinExistence type="predicted"/>
<sequence>MKDTPRDSEVLTVKTMASFVRDEYHEWLEGYVEGKKDTVTAYESLLRRFAYRHGFVQRTPSGLKEKLTDLITVRDDFATTTLPFLFIVRGEPGGTIEQNELQTYPKEEIIAEEMLTVLPPLPKNATSVCQPLDVDVMGPFKAKWNDLWML</sequence>
<accession>A0A8J5IGL9</accession>
<protein>
    <submittedName>
        <fullName evidence="1">Uncharacterized protein</fullName>
    </submittedName>
</protein>
<name>A0A8J5IGL9_9STRA</name>